<reference evidence="1 2" key="1">
    <citation type="journal article" date="2016" name="Nat. Commun.">
        <title>Ectomycorrhizal ecology is imprinted in the genome of the dominant symbiotic fungus Cenococcum geophilum.</title>
        <authorList>
            <consortium name="DOE Joint Genome Institute"/>
            <person name="Peter M."/>
            <person name="Kohler A."/>
            <person name="Ohm R.A."/>
            <person name="Kuo A."/>
            <person name="Krutzmann J."/>
            <person name="Morin E."/>
            <person name="Arend M."/>
            <person name="Barry K.W."/>
            <person name="Binder M."/>
            <person name="Choi C."/>
            <person name="Clum A."/>
            <person name="Copeland A."/>
            <person name="Grisel N."/>
            <person name="Haridas S."/>
            <person name="Kipfer T."/>
            <person name="LaButti K."/>
            <person name="Lindquist E."/>
            <person name="Lipzen A."/>
            <person name="Maire R."/>
            <person name="Meier B."/>
            <person name="Mihaltcheva S."/>
            <person name="Molinier V."/>
            <person name="Murat C."/>
            <person name="Poggeler S."/>
            <person name="Quandt C.A."/>
            <person name="Sperisen C."/>
            <person name="Tritt A."/>
            <person name="Tisserant E."/>
            <person name="Crous P.W."/>
            <person name="Henrissat B."/>
            <person name="Nehls U."/>
            <person name="Egli S."/>
            <person name="Spatafora J.W."/>
            <person name="Grigoriev I.V."/>
            <person name="Martin F.M."/>
        </authorList>
    </citation>
    <scope>NUCLEOTIDE SEQUENCE [LARGE SCALE GENOMIC DNA]</scope>
    <source>
        <strain evidence="1 2">1.58</strain>
    </source>
</reference>
<evidence type="ECO:0000313" key="1">
    <source>
        <dbReference type="EMBL" id="OCK87210.1"/>
    </source>
</evidence>
<feature type="non-terminal residue" evidence="1">
    <location>
        <position position="1"/>
    </location>
</feature>
<proteinExistence type="predicted"/>
<protein>
    <submittedName>
        <fullName evidence="1">Uncharacterized protein</fullName>
    </submittedName>
</protein>
<dbReference type="Proteomes" id="UP000250078">
    <property type="component" value="Unassembled WGS sequence"/>
</dbReference>
<evidence type="ECO:0000313" key="2">
    <source>
        <dbReference type="Proteomes" id="UP000250078"/>
    </source>
</evidence>
<keyword evidence="2" id="KW-1185">Reference proteome</keyword>
<dbReference type="EMBL" id="KV748265">
    <property type="protein sequence ID" value="OCK87210.1"/>
    <property type="molecule type" value="Genomic_DNA"/>
</dbReference>
<accession>A0ACC8ELI3</accession>
<organism evidence="1 2">
    <name type="scientific">Cenococcum geophilum 1.58</name>
    <dbReference type="NCBI Taxonomy" id="794803"/>
    <lineage>
        <taxon>Eukaryota</taxon>
        <taxon>Fungi</taxon>
        <taxon>Dikarya</taxon>
        <taxon>Ascomycota</taxon>
        <taxon>Pezizomycotina</taxon>
        <taxon>Dothideomycetes</taxon>
        <taxon>Pleosporomycetidae</taxon>
        <taxon>Gloniales</taxon>
        <taxon>Gloniaceae</taxon>
        <taxon>Cenococcum</taxon>
    </lineage>
</organism>
<sequence length="81" mass="8676">IRQFLKQDVDSKWGSRGRIINISSCAGHFGFPGEVAYSSTKASIDHMTHAGALEYANDYININCIGPGVVATGVAGQNFED</sequence>
<name>A0ACC8ELI3_9PEZI</name>
<gene>
    <name evidence="1" type="ORF">K441DRAFT_595083</name>
</gene>